<feature type="domain" description="Phospholipid/glycerol acyltransferase" evidence="16">
    <location>
        <begin position="260"/>
        <end position="371"/>
    </location>
</feature>
<dbReference type="CDD" id="cd07991">
    <property type="entry name" value="LPLAT_LPCAT1-like"/>
    <property type="match status" value="1"/>
</dbReference>
<dbReference type="InterPro" id="IPR002123">
    <property type="entry name" value="Plipid/glycerol_acylTrfase"/>
</dbReference>
<keyword evidence="11" id="KW-1208">Phospholipid metabolism</keyword>
<evidence type="ECO:0000256" key="4">
    <source>
        <dbReference type="ARBA" id="ARBA00022516"/>
    </source>
</evidence>
<evidence type="ECO:0000256" key="3">
    <source>
        <dbReference type="ARBA" id="ARBA00008655"/>
    </source>
</evidence>
<feature type="compositionally biased region" description="Acidic residues" evidence="14">
    <location>
        <begin position="69"/>
        <end position="81"/>
    </location>
</feature>
<evidence type="ECO:0000256" key="1">
    <source>
        <dbReference type="ARBA" id="ARBA00004370"/>
    </source>
</evidence>
<evidence type="ECO:0000256" key="8">
    <source>
        <dbReference type="ARBA" id="ARBA00023098"/>
    </source>
</evidence>
<keyword evidence="4" id="KW-0444">Lipid biosynthesis</keyword>
<evidence type="ECO:0000256" key="13">
    <source>
        <dbReference type="ARBA" id="ARBA00025707"/>
    </source>
</evidence>
<protein>
    <recommendedName>
        <fullName evidence="16">Phospholipid/glycerol acyltransferase domain-containing protein</fullName>
    </recommendedName>
</protein>
<comment type="pathway">
    <text evidence="2">Lipid metabolism.</text>
</comment>
<dbReference type="InterPro" id="IPR045252">
    <property type="entry name" value="LPCAT1-like"/>
</dbReference>
<dbReference type="GO" id="GO:0016020">
    <property type="term" value="C:membrane"/>
    <property type="evidence" value="ECO:0007669"/>
    <property type="project" value="UniProtKB-SubCell"/>
</dbReference>
<feature type="transmembrane region" description="Helical" evidence="15">
    <location>
        <begin position="7"/>
        <end position="29"/>
    </location>
</feature>
<dbReference type="Pfam" id="PF01553">
    <property type="entry name" value="Acyltransferase"/>
    <property type="match status" value="1"/>
</dbReference>
<dbReference type="EMBL" id="JAIWYP010000003">
    <property type="protein sequence ID" value="KAH3855611.1"/>
    <property type="molecule type" value="Genomic_DNA"/>
</dbReference>
<evidence type="ECO:0000256" key="10">
    <source>
        <dbReference type="ARBA" id="ARBA00023209"/>
    </source>
</evidence>
<dbReference type="PANTHER" id="PTHR23063:SF2">
    <property type="entry name" value="GLYCEROL-3-PHOSPHATE ACYLTRANSFERASE 4, ISOFORM D-RELATED"/>
    <property type="match status" value="1"/>
</dbReference>
<evidence type="ECO:0000256" key="7">
    <source>
        <dbReference type="ARBA" id="ARBA00022989"/>
    </source>
</evidence>
<comment type="subcellular location">
    <subcellularLocation>
        <location evidence="1">Membrane</location>
    </subcellularLocation>
</comment>
<keyword evidence="9 15" id="KW-0472">Membrane</keyword>
<dbReference type="GO" id="GO:0004366">
    <property type="term" value="F:glycerol-3-phosphate O-acyltransferase activity"/>
    <property type="evidence" value="ECO:0007669"/>
    <property type="project" value="TreeGrafter"/>
</dbReference>
<evidence type="ECO:0000256" key="12">
    <source>
        <dbReference type="ARBA" id="ARBA00023315"/>
    </source>
</evidence>
<dbReference type="Proteomes" id="UP000828390">
    <property type="component" value="Unassembled WGS sequence"/>
</dbReference>
<reference evidence="17" key="2">
    <citation type="submission" date="2020-11" db="EMBL/GenBank/DDBJ databases">
        <authorList>
            <person name="McCartney M.A."/>
            <person name="Auch B."/>
            <person name="Kono T."/>
            <person name="Mallez S."/>
            <person name="Becker A."/>
            <person name="Gohl D.M."/>
            <person name="Silverstein K.A.T."/>
            <person name="Koren S."/>
            <person name="Bechman K.B."/>
            <person name="Herman A."/>
            <person name="Abrahante J.E."/>
            <person name="Garbe J."/>
        </authorList>
    </citation>
    <scope>NUCLEOTIDE SEQUENCE</scope>
    <source>
        <strain evidence="17">Duluth1</strain>
        <tissue evidence="17">Whole animal</tissue>
    </source>
</reference>
<proteinExistence type="inferred from homology"/>
<evidence type="ECO:0000256" key="9">
    <source>
        <dbReference type="ARBA" id="ARBA00023136"/>
    </source>
</evidence>
<comment type="pathway">
    <text evidence="13">Phospholipid metabolism.</text>
</comment>
<evidence type="ECO:0000259" key="16">
    <source>
        <dbReference type="SMART" id="SM00563"/>
    </source>
</evidence>
<keyword evidence="8" id="KW-0443">Lipid metabolism</keyword>
<feature type="transmembrane region" description="Helical" evidence="15">
    <location>
        <begin position="199"/>
        <end position="218"/>
    </location>
</feature>
<keyword evidence="5" id="KW-0808">Transferase</keyword>
<dbReference type="SMART" id="SM00563">
    <property type="entry name" value="PlsC"/>
    <property type="match status" value="1"/>
</dbReference>
<keyword evidence="18" id="KW-1185">Reference proteome</keyword>
<evidence type="ECO:0000256" key="15">
    <source>
        <dbReference type="SAM" id="Phobius"/>
    </source>
</evidence>
<keyword evidence="6 15" id="KW-0812">Transmembrane</keyword>
<accession>A0A9D4LEP3</accession>
<evidence type="ECO:0000313" key="18">
    <source>
        <dbReference type="Proteomes" id="UP000828390"/>
    </source>
</evidence>
<comment type="similarity">
    <text evidence="3">Belongs to the 1-acyl-sn-glycerol-3-phosphate acyltransferase family.</text>
</comment>
<evidence type="ECO:0000256" key="2">
    <source>
        <dbReference type="ARBA" id="ARBA00005189"/>
    </source>
</evidence>
<feature type="transmembrane region" description="Helical" evidence="15">
    <location>
        <begin position="173"/>
        <end position="192"/>
    </location>
</feature>
<evidence type="ECO:0000256" key="14">
    <source>
        <dbReference type="SAM" id="MobiDB-lite"/>
    </source>
</evidence>
<comment type="caution">
    <text evidence="17">The sequence shown here is derived from an EMBL/GenBank/DDBJ whole genome shotgun (WGS) entry which is preliminary data.</text>
</comment>
<dbReference type="GO" id="GO:0008654">
    <property type="term" value="P:phospholipid biosynthetic process"/>
    <property type="evidence" value="ECO:0007669"/>
    <property type="project" value="UniProtKB-KW"/>
</dbReference>
<evidence type="ECO:0000256" key="6">
    <source>
        <dbReference type="ARBA" id="ARBA00022692"/>
    </source>
</evidence>
<gene>
    <name evidence="17" type="ORF">DPMN_098181</name>
</gene>
<dbReference type="GO" id="GO:0005783">
    <property type="term" value="C:endoplasmic reticulum"/>
    <property type="evidence" value="ECO:0007669"/>
    <property type="project" value="TreeGrafter"/>
</dbReference>
<evidence type="ECO:0000256" key="11">
    <source>
        <dbReference type="ARBA" id="ARBA00023264"/>
    </source>
</evidence>
<keyword evidence="7 15" id="KW-1133">Transmembrane helix</keyword>
<evidence type="ECO:0000313" key="17">
    <source>
        <dbReference type="EMBL" id="KAH3855611.1"/>
    </source>
</evidence>
<dbReference type="OrthoDB" id="10051137at2759"/>
<dbReference type="PANTHER" id="PTHR23063">
    <property type="entry name" value="PHOSPHOLIPID ACYLTRANSFERASE"/>
    <property type="match status" value="1"/>
</dbReference>
<dbReference type="AlphaFoldDB" id="A0A9D4LEP3"/>
<reference evidence="17" key="1">
    <citation type="journal article" date="2019" name="bioRxiv">
        <title>The Genome of the Zebra Mussel, Dreissena polymorpha: A Resource for Invasive Species Research.</title>
        <authorList>
            <person name="McCartney M.A."/>
            <person name="Auch B."/>
            <person name="Kono T."/>
            <person name="Mallez S."/>
            <person name="Zhang Y."/>
            <person name="Obille A."/>
            <person name="Becker A."/>
            <person name="Abrahante J.E."/>
            <person name="Garbe J."/>
            <person name="Badalamenti J.P."/>
            <person name="Herman A."/>
            <person name="Mangelson H."/>
            <person name="Liachko I."/>
            <person name="Sullivan S."/>
            <person name="Sone E.D."/>
            <person name="Koren S."/>
            <person name="Silverstein K.A.T."/>
            <person name="Beckman K.B."/>
            <person name="Gohl D.M."/>
        </authorList>
    </citation>
    <scope>NUCLEOTIDE SEQUENCE</scope>
    <source>
        <strain evidence="17">Duluth1</strain>
        <tissue evidence="17">Whole animal</tissue>
    </source>
</reference>
<keyword evidence="12" id="KW-0012">Acyltransferase</keyword>
<feature type="region of interest" description="Disordered" evidence="14">
    <location>
        <begin position="69"/>
        <end position="94"/>
    </location>
</feature>
<sequence>MEHFLKTILYLIFIIIIILLALAVVLAALGKSLGVRQWYINKLLVLFEFGRVRINSYAEHERHRFDIVESSEEGLPEDDTLSETSQESETPDADSYTVIRRDISISATEGIKIPSKRPDYDMSWKREFNISDIMYFLKCGMESIIQDDVTQRFAAEELKSWNLLTRTDLGYQFISWRLTFLYGIGCAIRYCILLPFRMILCCCGLTFLIVSTFLIGYFPDGKSKRTLNRIFSLMAHRILCRALSAVVTFHDSDKYRPKNGICVANHTSPLDVVILSCDNCYAMVGQSHSGFLGVMQRALSRATSHIWFERSEIKDRHLVSEKMKEHVDNEDKLPILIFPEGTCINNTSVMMFKKGGFEVSPVVYPVAIKYDSRFGDAFWNSGAESMVRHIYNIMTSWALVAHVWYLPPMTRLEGEDAVSFANRVKAEIARAGGLVDLEWDGQLKRMKVKETWKSKSQQDYSKIIKTD</sequence>
<dbReference type="SUPFAM" id="SSF69593">
    <property type="entry name" value="Glycerol-3-phosphate (1)-acyltransferase"/>
    <property type="match status" value="1"/>
</dbReference>
<organism evidence="17 18">
    <name type="scientific">Dreissena polymorpha</name>
    <name type="common">Zebra mussel</name>
    <name type="synonym">Mytilus polymorpha</name>
    <dbReference type="NCBI Taxonomy" id="45954"/>
    <lineage>
        <taxon>Eukaryota</taxon>
        <taxon>Metazoa</taxon>
        <taxon>Spiralia</taxon>
        <taxon>Lophotrochozoa</taxon>
        <taxon>Mollusca</taxon>
        <taxon>Bivalvia</taxon>
        <taxon>Autobranchia</taxon>
        <taxon>Heteroconchia</taxon>
        <taxon>Euheterodonta</taxon>
        <taxon>Imparidentia</taxon>
        <taxon>Neoheterodontei</taxon>
        <taxon>Myida</taxon>
        <taxon>Dreissenoidea</taxon>
        <taxon>Dreissenidae</taxon>
        <taxon>Dreissena</taxon>
    </lineage>
</organism>
<dbReference type="GO" id="GO:0019432">
    <property type="term" value="P:triglyceride biosynthetic process"/>
    <property type="evidence" value="ECO:0007669"/>
    <property type="project" value="TreeGrafter"/>
</dbReference>
<name>A0A9D4LEP3_DREPO</name>
<keyword evidence="10" id="KW-0594">Phospholipid biosynthesis</keyword>
<evidence type="ECO:0000256" key="5">
    <source>
        <dbReference type="ARBA" id="ARBA00022679"/>
    </source>
</evidence>